<feature type="domain" description="EF-hand" evidence="10">
    <location>
        <begin position="291"/>
        <end position="326"/>
    </location>
</feature>
<sequence>APEVFEGHYSRGADVWSAGIILYCMLFGYPPFYADENEILRFGEETIIEQKIRKGFCKEVKEGFGPWFPADIPVSENCMKLLSHMLESDVAKRWTVKECLSSHWIRGECHDTDIAPKHKQALLDFRKTCKFKVAVSNYFANSLDADEVQDVKRKKKKKKTGEEKELFDQNISFCFIDNVYEKKKKKKTFFSSLDENHDGVITLEEFKKGMKERDKRLTEAQIEKMFQNIDIDDSRGITLDELLTACANRALIAQDERLFRAFVDLDKDENGTLSKQELKDALIRIDPSFKDDQDLLSNAFTSADRNGDGKIDYEEFLRILHPEFREDAKLDDFIGGDDVYYAGENFDVVGTNKADLERDVSLLVPERDKPQFGKSMSSGHLVVIDLNTASKIDFKYKDKKFTVSGEELIQLLEDLKNDDDQN</sequence>
<evidence type="ECO:0000256" key="3">
    <source>
        <dbReference type="ARBA" id="ARBA00022679"/>
    </source>
</evidence>
<dbReference type="OrthoDB" id="26525at2759"/>
<dbReference type="InterPro" id="IPR050205">
    <property type="entry name" value="CDPK_Ser/Thr_kinases"/>
</dbReference>
<dbReference type="InterPro" id="IPR011992">
    <property type="entry name" value="EF-hand-dom_pair"/>
</dbReference>
<dbReference type="CDD" id="cd00051">
    <property type="entry name" value="EFh"/>
    <property type="match status" value="2"/>
</dbReference>
<dbReference type="SUPFAM" id="SSF47473">
    <property type="entry name" value="EF-hand"/>
    <property type="match status" value="1"/>
</dbReference>
<evidence type="ECO:0000256" key="2">
    <source>
        <dbReference type="ARBA" id="ARBA00022527"/>
    </source>
</evidence>
<evidence type="ECO:0000256" key="4">
    <source>
        <dbReference type="ARBA" id="ARBA00022741"/>
    </source>
</evidence>
<accession>X6M856</accession>
<dbReference type="GO" id="GO:0005524">
    <property type="term" value="F:ATP binding"/>
    <property type="evidence" value="ECO:0007669"/>
    <property type="project" value="UniProtKB-KW"/>
</dbReference>
<feature type="domain" description="Protein kinase" evidence="9">
    <location>
        <begin position="1"/>
        <end position="105"/>
    </location>
</feature>
<name>X6M856_RETFI</name>
<dbReference type="FunFam" id="1.10.238.10:FF:000001">
    <property type="entry name" value="Calmodulin 1"/>
    <property type="match status" value="1"/>
</dbReference>
<evidence type="ECO:0000313" key="12">
    <source>
        <dbReference type="Proteomes" id="UP000023152"/>
    </source>
</evidence>
<dbReference type="EMBL" id="ASPP01023966">
    <property type="protein sequence ID" value="ETO09647.1"/>
    <property type="molecule type" value="Genomic_DNA"/>
</dbReference>
<dbReference type="InterPro" id="IPR000719">
    <property type="entry name" value="Prot_kinase_dom"/>
</dbReference>
<dbReference type="Pfam" id="PF13499">
    <property type="entry name" value="EF-hand_7"/>
    <property type="match status" value="2"/>
</dbReference>
<organism evidence="11 12">
    <name type="scientific">Reticulomyxa filosa</name>
    <dbReference type="NCBI Taxonomy" id="46433"/>
    <lineage>
        <taxon>Eukaryota</taxon>
        <taxon>Sar</taxon>
        <taxon>Rhizaria</taxon>
        <taxon>Retaria</taxon>
        <taxon>Foraminifera</taxon>
        <taxon>Monothalamids</taxon>
        <taxon>Reticulomyxidae</taxon>
        <taxon>Reticulomyxa</taxon>
    </lineage>
</organism>
<evidence type="ECO:0000256" key="1">
    <source>
        <dbReference type="ARBA" id="ARBA00001946"/>
    </source>
</evidence>
<evidence type="ECO:0000313" key="11">
    <source>
        <dbReference type="EMBL" id="ETO09647.1"/>
    </source>
</evidence>
<feature type="domain" description="EF-hand" evidence="10">
    <location>
        <begin position="253"/>
        <end position="288"/>
    </location>
</feature>
<gene>
    <name evidence="11" type="ORF">RFI_27729</name>
</gene>
<dbReference type="InterPro" id="IPR018247">
    <property type="entry name" value="EF_Hand_1_Ca_BS"/>
</dbReference>
<keyword evidence="5" id="KW-0418">Kinase</keyword>
<comment type="similarity">
    <text evidence="8">Belongs to the protein kinase superfamily. Ser/Thr protein kinase family. CDPK subfamily.</text>
</comment>
<keyword evidence="12" id="KW-1185">Reference proteome</keyword>
<comment type="cofactor">
    <cofactor evidence="1">
        <name>Mg(2+)</name>
        <dbReference type="ChEBI" id="CHEBI:18420"/>
    </cofactor>
</comment>
<dbReference type="SUPFAM" id="SSF56112">
    <property type="entry name" value="Protein kinase-like (PK-like)"/>
    <property type="match status" value="1"/>
</dbReference>
<dbReference type="OMA" id="SSHWIRG"/>
<comment type="caution">
    <text evidence="11">The sequence shown here is derived from an EMBL/GenBank/DDBJ whole genome shotgun (WGS) entry which is preliminary data.</text>
</comment>
<feature type="non-terminal residue" evidence="11">
    <location>
        <position position="1"/>
    </location>
</feature>
<dbReference type="Gene3D" id="1.10.510.10">
    <property type="entry name" value="Transferase(Phosphotransferase) domain 1"/>
    <property type="match status" value="1"/>
</dbReference>
<dbReference type="PROSITE" id="PS50222">
    <property type="entry name" value="EF_HAND_2"/>
    <property type="match status" value="4"/>
</dbReference>
<dbReference type="PANTHER" id="PTHR24349">
    <property type="entry name" value="SERINE/THREONINE-PROTEIN KINASE"/>
    <property type="match status" value="1"/>
</dbReference>
<evidence type="ECO:0000256" key="7">
    <source>
        <dbReference type="ARBA" id="ARBA00022840"/>
    </source>
</evidence>
<reference evidence="11 12" key="1">
    <citation type="journal article" date="2013" name="Curr. Biol.">
        <title>The Genome of the Foraminiferan Reticulomyxa filosa.</title>
        <authorList>
            <person name="Glockner G."/>
            <person name="Hulsmann N."/>
            <person name="Schleicher M."/>
            <person name="Noegel A.A."/>
            <person name="Eichinger L."/>
            <person name="Gallinger C."/>
            <person name="Pawlowski J."/>
            <person name="Sierra R."/>
            <person name="Euteneuer U."/>
            <person name="Pillet L."/>
            <person name="Moustafa A."/>
            <person name="Platzer M."/>
            <person name="Groth M."/>
            <person name="Szafranski K."/>
            <person name="Schliwa M."/>
        </authorList>
    </citation>
    <scope>NUCLEOTIDE SEQUENCE [LARGE SCALE GENOMIC DNA]</scope>
</reference>
<dbReference type="PROSITE" id="PS00018">
    <property type="entry name" value="EF_HAND_1"/>
    <property type="match status" value="3"/>
</dbReference>
<dbReference type="GO" id="GO:0004674">
    <property type="term" value="F:protein serine/threonine kinase activity"/>
    <property type="evidence" value="ECO:0007669"/>
    <property type="project" value="UniProtKB-KW"/>
</dbReference>
<keyword evidence="6" id="KW-0106">Calcium</keyword>
<dbReference type="Gene3D" id="1.10.238.10">
    <property type="entry name" value="EF-hand"/>
    <property type="match status" value="2"/>
</dbReference>
<dbReference type="InterPro" id="IPR002048">
    <property type="entry name" value="EF_hand_dom"/>
</dbReference>
<keyword evidence="2" id="KW-0723">Serine/threonine-protein kinase</keyword>
<feature type="domain" description="EF-hand" evidence="10">
    <location>
        <begin position="217"/>
        <end position="252"/>
    </location>
</feature>
<dbReference type="GO" id="GO:0005509">
    <property type="term" value="F:calcium ion binding"/>
    <property type="evidence" value="ECO:0007669"/>
    <property type="project" value="InterPro"/>
</dbReference>
<keyword evidence="7" id="KW-0067">ATP-binding</keyword>
<dbReference type="PROSITE" id="PS50011">
    <property type="entry name" value="PROTEIN_KINASE_DOM"/>
    <property type="match status" value="1"/>
</dbReference>
<keyword evidence="3" id="KW-0808">Transferase</keyword>
<dbReference type="InterPro" id="IPR011009">
    <property type="entry name" value="Kinase-like_dom_sf"/>
</dbReference>
<evidence type="ECO:0000256" key="8">
    <source>
        <dbReference type="ARBA" id="ARBA00024334"/>
    </source>
</evidence>
<dbReference type="AlphaFoldDB" id="X6M856"/>
<dbReference type="SMART" id="SM00054">
    <property type="entry name" value="EFh"/>
    <property type="match status" value="4"/>
</dbReference>
<evidence type="ECO:0000259" key="10">
    <source>
        <dbReference type="PROSITE" id="PS50222"/>
    </source>
</evidence>
<proteinExistence type="inferred from homology"/>
<evidence type="ECO:0000259" key="9">
    <source>
        <dbReference type="PROSITE" id="PS50011"/>
    </source>
</evidence>
<keyword evidence="4" id="KW-0547">Nucleotide-binding</keyword>
<protein>
    <recommendedName>
        <fullName evidence="13">Calcium-dependent protein kinase</fullName>
    </recommendedName>
</protein>
<evidence type="ECO:0000256" key="5">
    <source>
        <dbReference type="ARBA" id="ARBA00022777"/>
    </source>
</evidence>
<feature type="domain" description="EF-hand" evidence="10">
    <location>
        <begin position="181"/>
        <end position="216"/>
    </location>
</feature>
<dbReference type="Proteomes" id="UP000023152">
    <property type="component" value="Unassembled WGS sequence"/>
</dbReference>
<dbReference type="Pfam" id="PF00069">
    <property type="entry name" value="Pkinase"/>
    <property type="match status" value="1"/>
</dbReference>
<evidence type="ECO:0008006" key="13">
    <source>
        <dbReference type="Google" id="ProtNLM"/>
    </source>
</evidence>
<evidence type="ECO:0000256" key="6">
    <source>
        <dbReference type="ARBA" id="ARBA00022837"/>
    </source>
</evidence>